<organism evidence="7 8">
    <name type="scientific">Choiromyces venosus 120613-1</name>
    <dbReference type="NCBI Taxonomy" id="1336337"/>
    <lineage>
        <taxon>Eukaryota</taxon>
        <taxon>Fungi</taxon>
        <taxon>Dikarya</taxon>
        <taxon>Ascomycota</taxon>
        <taxon>Pezizomycotina</taxon>
        <taxon>Pezizomycetes</taxon>
        <taxon>Pezizales</taxon>
        <taxon>Tuberaceae</taxon>
        <taxon>Choiromyces</taxon>
    </lineage>
</organism>
<dbReference type="InterPro" id="IPR050660">
    <property type="entry name" value="NEK_Ser/Thr_kinase"/>
</dbReference>
<evidence type="ECO:0000256" key="1">
    <source>
        <dbReference type="ARBA" id="ARBA00012513"/>
    </source>
</evidence>
<dbReference type="Gene3D" id="1.10.510.10">
    <property type="entry name" value="Transferase(Phosphotransferase) domain 1"/>
    <property type="match status" value="1"/>
</dbReference>
<evidence type="ECO:0000256" key="5">
    <source>
        <dbReference type="ARBA" id="ARBA00022840"/>
    </source>
</evidence>
<dbReference type="GO" id="GO:0004674">
    <property type="term" value="F:protein serine/threonine kinase activity"/>
    <property type="evidence" value="ECO:0007669"/>
    <property type="project" value="UniProtKB-EC"/>
</dbReference>
<dbReference type="GO" id="GO:0005524">
    <property type="term" value="F:ATP binding"/>
    <property type="evidence" value="ECO:0007669"/>
    <property type="project" value="UniProtKB-KW"/>
</dbReference>
<feature type="domain" description="Protein kinase" evidence="6">
    <location>
        <begin position="1"/>
        <end position="173"/>
    </location>
</feature>
<protein>
    <recommendedName>
        <fullName evidence="1">non-specific serine/threonine protein kinase</fullName>
        <ecNumber evidence="1">2.7.11.1</ecNumber>
    </recommendedName>
</protein>
<dbReference type="SMART" id="SM00220">
    <property type="entry name" value="S_TKc"/>
    <property type="match status" value="1"/>
</dbReference>
<dbReference type="PROSITE" id="PS50011">
    <property type="entry name" value="PROTEIN_KINASE_DOM"/>
    <property type="match status" value="1"/>
</dbReference>
<evidence type="ECO:0000256" key="3">
    <source>
        <dbReference type="ARBA" id="ARBA00022741"/>
    </source>
</evidence>
<accession>A0A3N4JN13</accession>
<evidence type="ECO:0000259" key="6">
    <source>
        <dbReference type="PROSITE" id="PS50011"/>
    </source>
</evidence>
<keyword evidence="2" id="KW-0808">Transferase</keyword>
<evidence type="ECO:0000313" key="7">
    <source>
        <dbReference type="EMBL" id="RPA95274.1"/>
    </source>
</evidence>
<dbReference type="PANTHER" id="PTHR43671">
    <property type="entry name" value="SERINE/THREONINE-PROTEIN KINASE NEK"/>
    <property type="match status" value="1"/>
</dbReference>
<dbReference type="InterPro" id="IPR000719">
    <property type="entry name" value="Prot_kinase_dom"/>
</dbReference>
<reference evidence="7 8" key="1">
    <citation type="journal article" date="2018" name="Nat. Ecol. Evol.">
        <title>Pezizomycetes genomes reveal the molecular basis of ectomycorrhizal truffle lifestyle.</title>
        <authorList>
            <person name="Murat C."/>
            <person name="Payen T."/>
            <person name="Noel B."/>
            <person name="Kuo A."/>
            <person name="Morin E."/>
            <person name="Chen J."/>
            <person name="Kohler A."/>
            <person name="Krizsan K."/>
            <person name="Balestrini R."/>
            <person name="Da Silva C."/>
            <person name="Montanini B."/>
            <person name="Hainaut M."/>
            <person name="Levati E."/>
            <person name="Barry K.W."/>
            <person name="Belfiori B."/>
            <person name="Cichocki N."/>
            <person name="Clum A."/>
            <person name="Dockter R.B."/>
            <person name="Fauchery L."/>
            <person name="Guy J."/>
            <person name="Iotti M."/>
            <person name="Le Tacon F."/>
            <person name="Lindquist E.A."/>
            <person name="Lipzen A."/>
            <person name="Malagnac F."/>
            <person name="Mello A."/>
            <person name="Molinier V."/>
            <person name="Miyauchi S."/>
            <person name="Poulain J."/>
            <person name="Riccioni C."/>
            <person name="Rubini A."/>
            <person name="Sitrit Y."/>
            <person name="Splivallo R."/>
            <person name="Traeger S."/>
            <person name="Wang M."/>
            <person name="Zifcakova L."/>
            <person name="Wipf D."/>
            <person name="Zambonelli A."/>
            <person name="Paolocci F."/>
            <person name="Nowrousian M."/>
            <person name="Ottonello S."/>
            <person name="Baldrian P."/>
            <person name="Spatafora J.W."/>
            <person name="Henrissat B."/>
            <person name="Nagy L.G."/>
            <person name="Aury J.M."/>
            <person name="Wincker P."/>
            <person name="Grigoriev I.V."/>
            <person name="Bonfante P."/>
            <person name="Martin F.M."/>
        </authorList>
    </citation>
    <scope>NUCLEOTIDE SEQUENCE [LARGE SCALE GENOMIC DNA]</scope>
    <source>
        <strain evidence="7 8">120613-1</strain>
    </source>
</reference>
<keyword evidence="4 7" id="KW-0418">Kinase</keyword>
<gene>
    <name evidence="7" type="ORF">L873DRAFT_1698731</name>
</gene>
<keyword evidence="8" id="KW-1185">Reference proteome</keyword>
<dbReference type="OrthoDB" id="10252171at2759"/>
<dbReference type="PANTHER" id="PTHR43671:SF13">
    <property type="entry name" value="SERINE_THREONINE-PROTEIN KINASE NEK2"/>
    <property type="match status" value="1"/>
</dbReference>
<evidence type="ECO:0000256" key="4">
    <source>
        <dbReference type="ARBA" id="ARBA00022777"/>
    </source>
</evidence>
<dbReference type="Proteomes" id="UP000276215">
    <property type="component" value="Unassembled WGS sequence"/>
</dbReference>
<dbReference type="AlphaFoldDB" id="A0A3N4JN13"/>
<dbReference type="EMBL" id="ML120428">
    <property type="protein sequence ID" value="RPA95274.1"/>
    <property type="molecule type" value="Genomic_DNA"/>
</dbReference>
<name>A0A3N4JN13_9PEZI</name>
<dbReference type="Pfam" id="PF00069">
    <property type="entry name" value="Pkinase"/>
    <property type="match status" value="1"/>
</dbReference>
<proteinExistence type="predicted"/>
<evidence type="ECO:0000313" key="8">
    <source>
        <dbReference type="Proteomes" id="UP000276215"/>
    </source>
</evidence>
<dbReference type="SUPFAM" id="SSF56112">
    <property type="entry name" value="Protein kinase-like (PK-like)"/>
    <property type="match status" value="1"/>
</dbReference>
<keyword evidence="5" id="KW-0067">ATP-binding</keyword>
<sequence length="190" mass="21195">QKITKQVLNGLQAMHGNNIAHRDLKPEVFLSSHVQVQNIFVVSMSPVWVKLGDFGISKLVHSNTAYRSQVFTDCYAAPELLGLDTNVESSVYTNAVDIWALGCVVYELLTGEKLFSKLGQIINYYYKEAFPEQKLSKLTTPISNAVKSFIQRLVVLNSNGRPSAAEAAGDIWLEYVRDCPEPSRFNVPLT</sequence>
<keyword evidence="3" id="KW-0547">Nucleotide-binding</keyword>
<dbReference type="EC" id="2.7.11.1" evidence="1"/>
<dbReference type="STRING" id="1336337.A0A3N4JN13"/>
<feature type="non-terminal residue" evidence="7">
    <location>
        <position position="1"/>
    </location>
</feature>
<dbReference type="InterPro" id="IPR011009">
    <property type="entry name" value="Kinase-like_dom_sf"/>
</dbReference>
<evidence type="ECO:0000256" key="2">
    <source>
        <dbReference type="ARBA" id="ARBA00022679"/>
    </source>
</evidence>